<accession>A0ABW4Q3J2</accession>
<comment type="caution">
    <text evidence="1">The sequence shown here is derived from an EMBL/GenBank/DDBJ whole genome shotgun (WGS) entry which is preliminary data.</text>
</comment>
<dbReference type="EMBL" id="JBHUFL010000003">
    <property type="protein sequence ID" value="MFD1836326.1"/>
    <property type="molecule type" value="Genomic_DNA"/>
</dbReference>
<gene>
    <name evidence="1" type="ORF">ACFSDA_14755</name>
</gene>
<reference evidence="2" key="1">
    <citation type="journal article" date="2019" name="Int. J. Syst. Evol. Microbiol.">
        <title>The Global Catalogue of Microorganisms (GCM) 10K type strain sequencing project: providing services to taxonomists for standard genome sequencing and annotation.</title>
        <authorList>
            <consortium name="The Broad Institute Genomics Platform"/>
            <consortium name="The Broad Institute Genome Sequencing Center for Infectious Disease"/>
            <person name="Wu L."/>
            <person name="Ma J."/>
        </authorList>
    </citation>
    <scope>NUCLEOTIDE SEQUENCE [LARGE SCALE GENOMIC DNA]</scope>
    <source>
        <strain evidence="2">JCM 11650</strain>
    </source>
</reference>
<dbReference type="RefSeq" id="WP_343905747.1">
    <property type="nucleotide sequence ID" value="NZ_BAAAIS010000003.1"/>
</dbReference>
<proteinExistence type="predicted"/>
<keyword evidence="2" id="KW-1185">Reference proteome</keyword>
<evidence type="ECO:0000313" key="2">
    <source>
        <dbReference type="Proteomes" id="UP001597280"/>
    </source>
</evidence>
<evidence type="ECO:0008006" key="3">
    <source>
        <dbReference type="Google" id="ProtNLM"/>
    </source>
</evidence>
<protein>
    <recommendedName>
        <fullName evidence="3">DUF4913 domain-containing protein</fullName>
    </recommendedName>
</protein>
<dbReference type="Proteomes" id="UP001597280">
    <property type="component" value="Unassembled WGS sequence"/>
</dbReference>
<evidence type="ECO:0000313" key="1">
    <source>
        <dbReference type="EMBL" id="MFD1836326.1"/>
    </source>
</evidence>
<sequence>MSDHEDDFADLELEIEQTDEPEVAELPTPVDWMGLSIHEWGEEIGRLRLWVAQIVTEWALPASVILPCWEQHPGQVQLLGALRDGYDTLYHEMQPGTGSIDWQRYWAWGRAELASITGALRCTPTEHRADKLQEWARSIAEEGESSEYAAAADSRVEMAVQNHLNKGRTGGPLNVVFVDFSKER</sequence>
<name>A0ABW4Q3J2_9MICO</name>
<organism evidence="1 2">
    <name type="scientific">Brachybacterium rhamnosum</name>
    <dbReference type="NCBI Taxonomy" id="173361"/>
    <lineage>
        <taxon>Bacteria</taxon>
        <taxon>Bacillati</taxon>
        <taxon>Actinomycetota</taxon>
        <taxon>Actinomycetes</taxon>
        <taxon>Micrococcales</taxon>
        <taxon>Dermabacteraceae</taxon>
        <taxon>Brachybacterium</taxon>
    </lineage>
</organism>